<evidence type="ECO:0000313" key="2">
    <source>
        <dbReference type="EMBL" id="GBP38771.1"/>
    </source>
</evidence>
<keyword evidence="3" id="KW-1185">Reference proteome</keyword>
<gene>
    <name evidence="2" type="ORF">EVAR_33519_1</name>
</gene>
<dbReference type="AlphaFoldDB" id="A0A4C1VJS2"/>
<evidence type="ECO:0000256" key="1">
    <source>
        <dbReference type="SAM" id="MobiDB-lite"/>
    </source>
</evidence>
<reference evidence="2 3" key="1">
    <citation type="journal article" date="2019" name="Commun. Biol.">
        <title>The bagworm genome reveals a unique fibroin gene that provides high tensile strength.</title>
        <authorList>
            <person name="Kono N."/>
            <person name="Nakamura H."/>
            <person name="Ohtoshi R."/>
            <person name="Tomita M."/>
            <person name="Numata K."/>
            <person name="Arakawa K."/>
        </authorList>
    </citation>
    <scope>NUCLEOTIDE SEQUENCE [LARGE SCALE GENOMIC DNA]</scope>
</reference>
<organism evidence="2 3">
    <name type="scientific">Eumeta variegata</name>
    <name type="common">Bagworm moth</name>
    <name type="synonym">Eumeta japonica</name>
    <dbReference type="NCBI Taxonomy" id="151549"/>
    <lineage>
        <taxon>Eukaryota</taxon>
        <taxon>Metazoa</taxon>
        <taxon>Ecdysozoa</taxon>
        <taxon>Arthropoda</taxon>
        <taxon>Hexapoda</taxon>
        <taxon>Insecta</taxon>
        <taxon>Pterygota</taxon>
        <taxon>Neoptera</taxon>
        <taxon>Endopterygota</taxon>
        <taxon>Lepidoptera</taxon>
        <taxon>Glossata</taxon>
        <taxon>Ditrysia</taxon>
        <taxon>Tineoidea</taxon>
        <taxon>Psychidae</taxon>
        <taxon>Oiketicinae</taxon>
        <taxon>Eumeta</taxon>
    </lineage>
</organism>
<comment type="caution">
    <text evidence="2">The sequence shown here is derived from an EMBL/GenBank/DDBJ whole genome shotgun (WGS) entry which is preliminary data.</text>
</comment>
<feature type="region of interest" description="Disordered" evidence="1">
    <location>
        <begin position="68"/>
        <end position="97"/>
    </location>
</feature>
<proteinExistence type="predicted"/>
<accession>A0A4C1VJS2</accession>
<name>A0A4C1VJS2_EUMVA</name>
<sequence>MFLFQIGRFQLQAVYAVCSGVEVLLGIAASDAVTTSRIDDCRLLCSRVASASMKAERCRDVVKGCRPNNDVGIDRPPLVPRPPGPPARGQRPPPHTRCTTLLSAPRSAPLHTFHFFFFPH</sequence>
<feature type="compositionally biased region" description="Pro residues" evidence="1">
    <location>
        <begin position="77"/>
        <end position="95"/>
    </location>
</feature>
<protein>
    <submittedName>
        <fullName evidence="2">Uncharacterized protein</fullName>
    </submittedName>
</protein>
<dbReference type="Proteomes" id="UP000299102">
    <property type="component" value="Unassembled WGS sequence"/>
</dbReference>
<evidence type="ECO:0000313" key="3">
    <source>
        <dbReference type="Proteomes" id="UP000299102"/>
    </source>
</evidence>
<dbReference type="EMBL" id="BGZK01000354">
    <property type="protein sequence ID" value="GBP38771.1"/>
    <property type="molecule type" value="Genomic_DNA"/>
</dbReference>